<sequence>MLSISDMGLCGEVDNIDKTKIYGTMPYVAPEVLRGKPYTQAAEFWPEVDELEAPKYYSDLMKKCWDSNPENRPNSFEIYESVLQFQNNEIEEQFKEVEEYRKANLLSNENNQSATHPQAVYISRSLNSFTGCLDCNI</sequence>
<name>U9TN73_RHIID</name>
<protein>
    <recommendedName>
        <fullName evidence="2">Protein kinase domain-containing protein</fullName>
    </recommendedName>
</protein>
<proteinExistence type="predicted"/>
<dbReference type="SUPFAM" id="SSF56112">
    <property type="entry name" value="Protein kinase-like (PK-like)"/>
    <property type="match status" value="1"/>
</dbReference>
<dbReference type="Gene3D" id="1.10.510.10">
    <property type="entry name" value="Transferase(Phosphotransferase) domain 1"/>
    <property type="match status" value="2"/>
</dbReference>
<reference evidence="1" key="1">
    <citation type="submission" date="2013-07" db="EMBL/GenBank/DDBJ databases">
        <title>The genome of an arbuscular mycorrhizal fungus provides insights into the evolution of the oldest plant symbiosis.</title>
        <authorList>
            <consortium name="DOE Joint Genome Institute"/>
            <person name="Tisserant E."/>
            <person name="Malbreil M."/>
            <person name="Kuo A."/>
            <person name="Kohler A."/>
            <person name="Symeonidi A."/>
            <person name="Balestrini R."/>
            <person name="Charron P."/>
            <person name="Duensing N."/>
            <person name="Frei-dit-Frey N."/>
            <person name="Gianinazzi-Pearson V."/>
            <person name="Gilbert B."/>
            <person name="Handa Y."/>
            <person name="Hijri M."/>
            <person name="Kaul R."/>
            <person name="Kawaguchi M."/>
            <person name="Krajinski F."/>
            <person name="Lammers P."/>
            <person name="Lapierre D."/>
            <person name="Masclaux F.G."/>
            <person name="Murat C."/>
            <person name="Morin E."/>
            <person name="Ndikumana S."/>
            <person name="Pagni M."/>
            <person name="Petitpierre D."/>
            <person name="Requena N."/>
            <person name="Rosikiewicz P."/>
            <person name="Riley R."/>
            <person name="Saito K."/>
            <person name="San Clemente H."/>
            <person name="Shapiro H."/>
            <person name="van Tuinen D."/>
            <person name="Becard G."/>
            <person name="Bonfante P."/>
            <person name="Paszkowski U."/>
            <person name="Shachar-Hill Y."/>
            <person name="Young J.P."/>
            <person name="Sanders I.R."/>
            <person name="Henrissat B."/>
            <person name="Rensing S.A."/>
            <person name="Grigoriev I.V."/>
            <person name="Corradi N."/>
            <person name="Roux C."/>
            <person name="Martin F."/>
        </authorList>
    </citation>
    <scope>NUCLEOTIDE SEQUENCE</scope>
    <source>
        <strain evidence="1">DAOM 197198</strain>
    </source>
</reference>
<dbReference type="InterPro" id="IPR011009">
    <property type="entry name" value="Kinase-like_dom_sf"/>
</dbReference>
<gene>
    <name evidence="1" type="ORF">GLOINDRAFT_3420</name>
</gene>
<dbReference type="AlphaFoldDB" id="U9TN73"/>
<accession>U9TN73</accession>
<dbReference type="EMBL" id="KI287891">
    <property type="protein sequence ID" value="ESA09614.1"/>
    <property type="molecule type" value="Genomic_DNA"/>
</dbReference>
<evidence type="ECO:0008006" key="2">
    <source>
        <dbReference type="Google" id="ProtNLM"/>
    </source>
</evidence>
<organism evidence="1">
    <name type="scientific">Rhizophagus irregularis (strain DAOM 181602 / DAOM 197198 / MUCL 43194)</name>
    <name type="common">Arbuscular mycorrhizal fungus</name>
    <name type="synonym">Glomus intraradices</name>
    <dbReference type="NCBI Taxonomy" id="747089"/>
    <lineage>
        <taxon>Eukaryota</taxon>
        <taxon>Fungi</taxon>
        <taxon>Fungi incertae sedis</taxon>
        <taxon>Mucoromycota</taxon>
        <taxon>Glomeromycotina</taxon>
        <taxon>Glomeromycetes</taxon>
        <taxon>Glomerales</taxon>
        <taxon>Glomeraceae</taxon>
        <taxon>Rhizophagus</taxon>
    </lineage>
</organism>
<evidence type="ECO:0000313" key="1">
    <source>
        <dbReference type="EMBL" id="ESA09614.1"/>
    </source>
</evidence>
<dbReference type="HOGENOM" id="CLU_000288_7_0_1"/>